<name>A0AAW0ZIV4_9HYME</name>
<feature type="transmembrane region" description="Helical" evidence="1">
    <location>
        <begin position="28"/>
        <end position="49"/>
    </location>
</feature>
<gene>
    <name evidence="3" type="ORF">QLX08_008738</name>
</gene>
<keyword evidence="1" id="KW-1133">Transmembrane helix</keyword>
<accession>A0AAW0ZIV4</accession>
<organism evidence="3 4">
    <name type="scientific">Tetragonisca angustula</name>
    <dbReference type="NCBI Taxonomy" id="166442"/>
    <lineage>
        <taxon>Eukaryota</taxon>
        <taxon>Metazoa</taxon>
        <taxon>Ecdysozoa</taxon>
        <taxon>Arthropoda</taxon>
        <taxon>Hexapoda</taxon>
        <taxon>Insecta</taxon>
        <taxon>Pterygota</taxon>
        <taxon>Neoptera</taxon>
        <taxon>Endopterygota</taxon>
        <taxon>Hymenoptera</taxon>
        <taxon>Apocrita</taxon>
        <taxon>Aculeata</taxon>
        <taxon>Apoidea</taxon>
        <taxon>Anthophila</taxon>
        <taxon>Apidae</taxon>
        <taxon>Tetragonisca</taxon>
    </lineage>
</organism>
<keyword evidence="1" id="KW-0812">Transmembrane</keyword>
<dbReference type="Pfam" id="PF15873">
    <property type="entry name" value="DUF4730"/>
    <property type="match status" value="1"/>
</dbReference>
<feature type="signal peptide" evidence="2">
    <location>
        <begin position="1"/>
        <end position="18"/>
    </location>
</feature>
<comment type="caution">
    <text evidence="3">The sequence shown here is derived from an EMBL/GenBank/DDBJ whole genome shotgun (WGS) entry which is preliminary data.</text>
</comment>
<dbReference type="InterPro" id="IPR031742">
    <property type="entry name" value="DUF4730"/>
</dbReference>
<keyword evidence="2" id="KW-0732">Signal</keyword>
<feature type="chain" id="PRO_5043541969" description="NADH dehydrogenase subunit 6" evidence="2">
    <location>
        <begin position="19"/>
        <end position="59"/>
    </location>
</feature>
<evidence type="ECO:0000256" key="2">
    <source>
        <dbReference type="SAM" id="SignalP"/>
    </source>
</evidence>
<sequence length="59" mass="6478">MWFHLMLAIFAMFDSAMASSGFDFGDTLALILGLIIGIIGFFACMGAYARHRISVETMP</sequence>
<evidence type="ECO:0000256" key="1">
    <source>
        <dbReference type="SAM" id="Phobius"/>
    </source>
</evidence>
<evidence type="ECO:0000313" key="3">
    <source>
        <dbReference type="EMBL" id="KAK9297697.1"/>
    </source>
</evidence>
<keyword evidence="4" id="KW-1185">Reference proteome</keyword>
<dbReference type="Proteomes" id="UP001432146">
    <property type="component" value="Unassembled WGS sequence"/>
</dbReference>
<keyword evidence="1" id="KW-0472">Membrane</keyword>
<proteinExistence type="predicted"/>
<dbReference type="EMBL" id="JAWNGG020000187">
    <property type="protein sequence ID" value="KAK9297697.1"/>
    <property type="molecule type" value="Genomic_DNA"/>
</dbReference>
<reference evidence="3 4" key="1">
    <citation type="submission" date="2024-05" db="EMBL/GenBank/DDBJ databases">
        <title>The nuclear and mitochondrial genome assemblies of Tetragonisca angustula (Apidae: Meliponini), a tiny yet remarkable pollinator in the Neotropics.</title>
        <authorList>
            <person name="Ferrari R."/>
            <person name="Ricardo P.C."/>
            <person name="Dias F.C."/>
            <person name="Araujo N.S."/>
            <person name="Soares D.O."/>
            <person name="Zhou Q.-S."/>
            <person name="Zhu C.-D."/>
            <person name="Coutinho L."/>
            <person name="Airas M.C."/>
            <person name="Batista T.M."/>
        </authorList>
    </citation>
    <scope>NUCLEOTIDE SEQUENCE [LARGE SCALE GENOMIC DNA]</scope>
    <source>
        <strain evidence="3">ASF017062</strain>
        <tissue evidence="3">Abdomen</tissue>
    </source>
</reference>
<protein>
    <recommendedName>
        <fullName evidence="5">NADH dehydrogenase subunit 6</fullName>
    </recommendedName>
</protein>
<evidence type="ECO:0000313" key="4">
    <source>
        <dbReference type="Proteomes" id="UP001432146"/>
    </source>
</evidence>
<dbReference type="AlphaFoldDB" id="A0AAW0ZIV4"/>
<evidence type="ECO:0008006" key="5">
    <source>
        <dbReference type="Google" id="ProtNLM"/>
    </source>
</evidence>